<dbReference type="AlphaFoldDB" id="Q2FT03"/>
<organism evidence="1 2">
    <name type="scientific">Methanospirillum hungatei JF-1 (strain ATCC 27890 / DSM 864 / NBRC 100397 / JF-1)</name>
    <dbReference type="NCBI Taxonomy" id="323259"/>
    <lineage>
        <taxon>Archaea</taxon>
        <taxon>Methanobacteriati</taxon>
        <taxon>Methanobacteriota</taxon>
        <taxon>Stenosarchaea group</taxon>
        <taxon>Methanomicrobia</taxon>
        <taxon>Methanomicrobiales</taxon>
        <taxon>Methanospirillaceae</taxon>
        <taxon>Methanospirillum</taxon>
    </lineage>
</organism>
<dbReference type="eggNOG" id="arCOG05293">
    <property type="taxonomic scope" value="Archaea"/>
</dbReference>
<gene>
    <name evidence="1" type="ordered locus">Mhun_2397</name>
</gene>
<dbReference type="HOGENOM" id="CLU_2366204_0_0_2"/>
<sequence length="95" mass="11367">MAEPCNQCGRCCLHMRRYMVIERSIGESHHFCHFTLTKERFFAQIGGDDLVRFRDRESMSRYPDSCPFLRPRENEGFCCTIYSSRPEHCRRFFCA</sequence>
<dbReference type="GeneID" id="32154833"/>
<accession>Q2FT03</accession>
<keyword evidence="2" id="KW-1185">Reference proteome</keyword>
<evidence type="ECO:0000313" key="1">
    <source>
        <dbReference type="EMBL" id="ABD42099.1"/>
    </source>
</evidence>
<dbReference type="OrthoDB" id="36424at2157"/>
<dbReference type="Proteomes" id="UP000001941">
    <property type="component" value="Chromosome"/>
</dbReference>
<evidence type="ECO:0000313" key="2">
    <source>
        <dbReference type="Proteomes" id="UP000001941"/>
    </source>
</evidence>
<dbReference type="RefSeq" id="WP_011449357.1">
    <property type="nucleotide sequence ID" value="NC_007796.1"/>
</dbReference>
<dbReference type="KEGG" id="mhu:Mhun_2397"/>
<name>Q2FT03_METHJ</name>
<proteinExistence type="predicted"/>
<reference evidence="2" key="1">
    <citation type="journal article" date="2016" name="Stand. Genomic Sci.">
        <title>Complete genome sequence of Methanospirillum hungatei type strain JF1.</title>
        <authorList>
            <person name="Gunsalus R.P."/>
            <person name="Cook L.E."/>
            <person name="Crable B."/>
            <person name="Rohlin L."/>
            <person name="McDonald E."/>
            <person name="Mouttaki H."/>
            <person name="Sieber J.R."/>
            <person name="Poweleit N."/>
            <person name="Zhou H."/>
            <person name="Lapidus A.L."/>
            <person name="Daligault H.E."/>
            <person name="Land M."/>
            <person name="Gilna P."/>
            <person name="Ivanova N."/>
            <person name="Kyrpides N."/>
            <person name="Culley D.E."/>
            <person name="McInerney M.J."/>
        </authorList>
    </citation>
    <scope>NUCLEOTIDE SEQUENCE [LARGE SCALE GENOMIC DNA]</scope>
    <source>
        <strain evidence="2">ATCC 27890 / DSM 864 / NBRC 100397 / JF-1</strain>
    </source>
</reference>
<protein>
    <recommendedName>
        <fullName evidence="3">YkgJ family cysteine cluster protein</fullName>
    </recommendedName>
</protein>
<dbReference type="InterPro" id="IPR005358">
    <property type="entry name" value="Puta_zinc/iron-chelating_dom"/>
</dbReference>
<dbReference type="STRING" id="323259.Mhun_2397"/>
<evidence type="ECO:0008006" key="3">
    <source>
        <dbReference type="Google" id="ProtNLM"/>
    </source>
</evidence>
<dbReference type="EMBL" id="CP000254">
    <property type="protein sequence ID" value="ABD42099.1"/>
    <property type="molecule type" value="Genomic_DNA"/>
</dbReference>
<dbReference type="Pfam" id="PF03692">
    <property type="entry name" value="CxxCxxCC"/>
    <property type="match status" value="1"/>
</dbReference>
<dbReference type="EnsemblBacteria" id="ABD42099">
    <property type="protein sequence ID" value="ABD42099"/>
    <property type="gene ID" value="Mhun_2397"/>
</dbReference>
<dbReference type="InParanoid" id="Q2FT03"/>